<dbReference type="AlphaFoldDB" id="A0AAN7L9H0"/>
<evidence type="ECO:0000259" key="2">
    <source>
        <dbReference type="PROSITE" id="PS50833"/>
    </source>
</evidence>
<dbReference type="GO" id="GO:0006364">
    <property type="term" value="P:rRNA processing"/>
    <property type="evidence" value="ECO:0007669"/>
    <property type="project" value="InterPro"/>
</dbReference>
<evidence type="ECO:0000256" key="1">
    <source>
        <dbReference type="SAM" id="MobiDB-lite"/>
    </source>
</evidence>
<dbReference type="PANTHER" id="PTHR12661:SF5">
    <property type="entry name" value="SUPPRESSOR OF SWI4 1 HOMOLOG"/>
    <property type="match status" value="1"/>
</dbReference>
<dbReference type="GO" id="GO:0030687">
    <property type="term" value="C:preribosome, large subunit precursor"/>
    <property type="evidence" value="ECO:0007669"/>
    <property type="project" value="TreeGrafter"/>
</dbReference>
<name>A0AAN7L9H0_TRANT</name>
<reference evidence="3 4" key="1">
    <citation type="journal article" date="2023" name="Hortic Res">
        <title>Pangenome of water caltrop reveals structural variations and asymmetric subgenome divergence after allopolyploidization.</title>
        <authorList>
            <person name="Zhang X."/>
            <person name="Chen Y."/>
            <person name="Wang L."/>
            <person name="Yuan Y."/>
            <person name="Fang M."/>
            <person name="Shi L."/>
            <person name="Lu R."/>
            <person name="Comes H.P."/>
            <person name="Ma Y."/>
            <person name="Chen Y."/>
            <person name="Huang G."/>
            <person name="Zhou Y."/>
            <person name="Zheng Z."/>
            <person name="Qiu Y."/>
        </authorList>
    </citation>
    <scope>NUCLEOTIDE SEQUENCE [LARGE SCALE GENOMIC DNA]</scope>
    <source>
        <strain evidence="3">F231</strain>
    </source>
</reference>
<accession>A0AAN7L9H0</accession>
<dbReference type="SMART" id="SM00879">
    <property type="entry name" value="Brix"/>
    <property type="match status" value="1"/>
</dbReference>
<dbReference type="PANTHER" id="PTHR12661">
    <property type="entry name" value="PETER PAN-RELATED"/>
    <property type="match status" value="1"/>
</dbReference>
<dbReference type="GO" id="GO:0019843">
    <property type="term" value="F:rRNA binding"/>
    <property type="evidence" value="ECO:0007669"/>
    <property type="project" value="InterPro"/>
</dbReference>
<organism evidence="3 4">
    <name type="scientific">Trapa natans</name>
    <name type="common">Water chestnut</name>
    <dbReference type="NCBI Taxonomy" id="22666"/>
    <lineage>
        <taxon>Eukaryota</taxon>
        <taxon>Viridiplantae</taxon>
        <taxon>Streptophyta</taxon>
        <taxon>Embryophyta</taxon>
        <taxon>Tracheophyta</taxon>
        <taxon>Spermatophyta</taxon>
        <taxon>Magnoliopsida</taxon>
        <taxon>eudicotyledons</taxon>
        <taxon>Gunneridae</taxon>
        <taxon>Pentapetalae</taxon>
        <taxon>rosids</taxon>
        <taxon>malvids</taxon>
        <taxon>Myrtales</taxon>
        <taxon>Lythraceae</taxon>
        <taxon>Trapa</taxon>
    </lineage>
</organism>
<keyword evidence="4" id="KW-1185">Reference proteome</keyword>
<dbReference type="Pfam" id="PF04427">
    <property type="entry name" value="Brix"/>
    <property type="match status" value="1"/>
</dbReference>
<evidence type="ECO:0000313" key="4">
    <source>
        <dbReference type="Proteomes" id="UP001346149"/>
    </source>
</evidence>
<comment type="caution">
    <text evidence="3">The sequence shown here is derived from an EMBL/GenBank/DDBJ whole genome shotgun (WGS) entry which is preliminary data.</text>
</comment>
<dbReference type="EMBL" id="JAXQNO010000018">
    <property type="protein sequence ID" value="KAK4776887.1"/>
    <property type="molecule type" value="Genomic_DNA"/>
</dbReference>
<dbReference type="GO" id="GO:0000027">
    <property type="term" value="P:ribosomal large subunit assembly"/>
    <property type="evidence" value="ECO:0007669"/>
    <property type="project" value="TreeGrafter"/>
</dbReference>
<sequence>MIPFTALNLKEKKRNNLKDFLNVAGPMGVTHFLMLSKTNAAPYLKVARTPQGPTLTFKINEYSLASDVAQSQLRYAPLLSKGSFQELSIGEQHLKLMTIMFQNIFPAIDVNTVKLSSCQRVVLLNYNKETKLIDFRHCSIRLQQGGIWVESEVDGEAATVTLVGDLGRVNKASSKSYCTVKQQDKEHDALVEEDDAHEMEEDTEDGDDD</sequence>
<dbReference type="InterPro" id="IPR045112">
    <property type="entry name" value="PPAN-like"/>
</dbReference>
<protein>
    <recommendedName>
        <fullName evidence="2">Brix domain-containing protein</fullName>
    </recommendedName>
</protein>
<feature type="compositionally biased region" description="Acidic residues" evidence="1">
    <location>
        <begin position="191"/>
        <end position="209"/>
    </location>
</feature>
<feature type="region of interest" description="Disordered" evidence="1">
    <location>
        <begin position="183"/>
        <end position="209"/>
    </location>
</feature>
<evidence type="ECO:0000313" key="3">
    <source>
        <dbReference type="EMBL" id="KAK4776887.1"/>
    </source>
</evidence>
<dbReference type="InterPro" id="IPR007109">
    <property type="entry name" value="Brix"/>
</dbReference>
<proteinExistence type="predicted"/>
<dbReference type="Proteomes" id="UP001346149">
    <property type="component" value="Unassembled WGS sequence"/>
</dbReference>
<feature type="domain" description="Brix" evidence="2">
    <location>
        <begin position="1"/>
        <end position="209"/>
    </location>
</feature>
<dbReference type="PROSITE" id="PS50833">
    <property type="entry name" value="BRIX"/>
    <property type="match status" value="1"/>
</dbReference>
<gene>
    <name evidence="3" type="ORF">SAY86_005575</name>
</gene>